<dbReference type="Proteomes" id="UP000183410">
    <property type="component" value="Unassembled WGS sequence"/>
</dbReference>
<dbReference type="InterPro" id="IPR024463">
    <property type="entry name" value="Transposase_TnpC_homeodom"/>
</dbReference>
<evidence type="ECO:0000313" key="5">
    <source>
        <dbReference type="Proteomes" id="UP000183410"/>
    </source>
</evidence>
<dbReference type="PANTHER" id="PTHR33678">
    <property type="entry name" value="BLL1576 PROTEIN"/>
    <property type="match status" value="1"/>
</dbReference>
<organism evidence="4 5">
    <name type="scientific">Paenibacillus algorifonticola</name>
    <dbReference type="NCBI Taxonomy" id="684063"/>
    <lineage>
        <taxon>Bacteria</taxon>
        <taxon>Bacillati</taxon>
        <taxon>Bacillota</taxon>
        <taxon>Bacilli</taxon>
        <taxon>Bacillales</taxon>
        <taxon>Paenibacillaceae</taxon>
        <taxon>Paenibacillus</taxon>
    </lineage>
</organism>
<dbReference type="InterPro" id="IPR052344">
    <property type="entry name" value="Transposase-related"/>
</dbReference>
<evidence type="ECO:0000259" key="1">
    <source>
        <dbReference type="Pfam" id="PF03050"/>
    </source>
</evidence>
<evidence type="ECO:0000259" key="2">
    <source>
        <dbReference type="Pfam" id="PF13005"/>
    </source>
</evidence>
<proteinExistence type="predicted"/>
<feature type="domain" description="Transposase TnpC homeodomain" evidence="3">
    <location>
        <begin position="26"/>
        <end position="98"/>
    </location>
</feature>
<feature type="domain" description="Transposase IS66 central" evidence="1">
    <location>
        <begin position="171"/>
        <end position="335"/>
    </location>
</feature>
<dbReference type="NCBIfam" id="NF033517">
    <property type="entry name" value="transpos_IS66"/>
    <property type="match status" value="1"/>
</dbReference>
<feature type="domain" description="Transposase IS66 zinc-finger binding" evidence="2">
    <location>
        <begin position="106"/>
        <end position="150"/>
    </location>
</feature>
<dbReference type="InterPro" id="IPR024474">
    <property type="entry name" value="Znf_dom_IS66"/>
</dbReference>
<dbReference type="InterPro" id="IPR004291">
    <property type="entry name" value="Transposase_IS66_central"/>
</dbReference>
<dbReference type="Pfam" id="PF13005">
    <property type="entry name" value="zf-IS66"/>
    <property type="match status" value="1"/>
</dbReference>
<dbReference type="AlphaFoldDB" id="A0A1I2EVP7"/>
<dbReference type="Pfam" id="PF13007">
    <property type="entry name" value="LZ_Tnp_IS66"/>
    <property type="match status" value="1"/>
</dbReference>
<gene>
    <name evidence="4" type="ORF">SAMN04487969_11098</name>
</gene>
<evidence type="ECO:0000259" key="3">
    <source>
        <dbReference type="Pfam" id="PF13007"/>
    </source>
</evidence>
<protein>
    <submittedName>
        <fullName evidence="4">Transposase</fullName>
    </submittedName>
</protein>
<dbReference type="Pfam" id="PF03050">
    <property type="entry name" value="DDE_Tnp_IS66"/>
    <property type="match status" value="1"/>
</dbReference>
<reference evidence="5" key="1">
    <citation type="submission" date="2016-10" db="EMBL/GenBank/DDBJ databases">
        <authorList>
            <person name="Varghese N."/>
            <person name="Submissions S."/>
        </authorList>
    </citation>
    <scope>NUCLEOTIDE SEQUENCE [LARGE SCALE GENOMIC DNA]</scope>
    <source>
        <strain evidence="5">CGMCC 1.10223</strain>
    </source>
</reference>
<name>A0A1I2EVP7_9BACL</name>
<keyword evidence="5" id="KW-1185">Reference proteome</keyword>
<sequence>MEKHADTPTIESLQQHIIELSAKLKWYEEQFRLAQKKRFGASSEQTHPDQLEPPLFNEAEMIAAPVGEEPRSEQITYERRKSSGKRTEDLSKLPVETITYSLEEGEQVCACCGGFLHEMSTETRNEIAVVPPQVKVIRHVRNVYACRHCEREDIETPIVTAAMPKPVYPGSLASPSSMAYVMSQKYVDSLPLYRQEQHFARLGYTLSRQTMANWMIYGAQKWLMPLVSMMKAYLLRQDVLHADETTLQVLREPGKSAQSSSYLWLYRTGRGVAPAVIYDYQKTRGGEHPQIFLSGFKGYLHVDGYAGYHKVPGVTLVGCWAHARRKYDEALKAAPPATRGNKDSVALVKDWLTAMLSSPLSAS</sequence>
<evidence type="ECO:0000313" key="4">
    <source>
        <dbReference type="EMBL" id="SFE97174.1"/>
    </source>
</evidence>
<accession>A0A1I2EVP7</accession>
<dbReference type="EMBL" id="FONN01000010">
    <property type="protein sequence ID" value="SFE97174.1"/>
    <property type="molecule type" value="Genomic_DNA"/>
</dbReference>